<dbReference type="InterPro" id="IPR002347">
    <property type="entry name" value="SDR_fam"/>
</dbReference>
<comment type="caution">
    <text evidence="5">The sequence shown here is derived from an EMBL/GenBank/DDBJ whole genome shotgun (WGS) entry which is preliminary data.</text>
</comment>
<name>A0AAE1VMY5_9SOLA</name>
<dbReference type="CDD" id="cd05374">
    <property type="entry name" value="17beta-HSD-like_SDR_c"/>
    <property type="match status" value="1"/>
</dbReference>
<dbReference type="GO" id="GO:0016491">
    <property type="term" value="F:oxidoreductase activity"/>
    <property type="evidence" value="ECO:0007669"/>
    <property type="project" value="UniProtKB-KW"/>
</dbReference>
<keyword evidence="4" id="KW-1133">Transmembrane helix</keyword>
<dbReference type="SUPFAM" id="SSF51735">
    <property type="entry name" value="NAD(P)-binding Rossmann-fold domains"/>
    <property type="match status" value="1"/>
</dbReference>
<accession>A0AAE1VMY5</accession>
<dbReference type="Gene3D" id="3.40.50.720">
    <property type="entry name" value="NAD(P)-binding Rossmann-like Domain"/>
    <property type="match status" value="1"/>
</dbReference>
<dbReference type="InterPro" id="IPR020904">
    <property type="entry name" value="Sc_DH/Rdtase_CS"/>
</dbReference>
<evidence type="ECO:0000313" key="5">
    <source>
        <dbReference type="EMBL" id="KAK4366789.1"/>
    </source>
</evidence>
<comment type="similarity">
    <text evidence="1 3">Belongs to the short-chain dehydrogenases/reductases (SDR) family.</text>
</comment>
<keyword evidence="2" id="KW-0560">Oxidoreductase</keyword>
<evidence type="ECO:0000256" key="2">
    <source>
        <dbReference type="ARBA" id="ARBA00023002"/>
    </source>
</evidence>
<dbReference type="InterPro" id="IPR036291">
    <property type="entry name" value="NAD(P)-bd_dom_sf"/>
</dbReference>
<gene>
    <name evidence="5" type="ORF">RND71_014669</name>
</gene>
<keyword evidence="4" id="KW-0472">Membrane</keyword>
<dbReference type="GO" id="GO:0005783">
    <property type="term" value="C:endoplasmic reticulum"/>
    <property type="evidence" value="ECO:0007669"/>
    <property type="project" value="TreeGrafter"/>
</dbReference>
<dbReference type="Proteomes" id="UP001291623">
    <property type="component" value="Unassembled WGS sequence"/>
</dbReference>
<evidence type="ECO:0000313" key="6">
    <source>
        <dbReference type="Proteomes" id="UP001291623"/>
    </source>
</evidence>
<dbReference type="Pfam" id="PF00106">
    <property type="entry name" value="adh_short"/>
    <property type="match status" value="1"/>
</dbReference>
<protein>
    <submittedName>
        <fullName evidence="5">Uncharacterized protein</fullName>
    </submittedName>
</protein>
<dbReference type="PRINTS" id="PR00080">
    <property type="entry name" value="SDRFAMILY"/>
</dbReference>
<dbReference type="PRINTS" id="PR00081">
    <property type="entry name" value="GDHRDH"/>
</dbReference>
<keyword evidence="4" id="KW-0812">Transmembrane</keyword>
<proteinExistence type="inferred from homology"/>
<feature type="transmembrane region" description="Helical" evidence="4">
    <location>
        <begin position="109"/>
        <end position="130"/>
    </location>
</feature>
<dbReference type="PANTHER" id="PTHR44169">
    <property type="entry name" value="NADPH-DEPENDENT 1-ACYLDIHYDROXYACETONE PHOSPHATE REDUCTASE"/>
    <property type="match status" value="1"/>
</dbReference>
<keyword evidence="6" id="KW-1185">Reference proteome</keyword>
<dbReference type="AlphaFoldDB" id="A0AAE1VMY5"/>
<sequence>MENKEVVLITGCSNGGIGHELARAFAAKNCLVVATARSLTSISDFQNDPRFFLHELDVLSEQSVTHVLNNVLEKFGRIDVLVNNAGVQCVGPLAELPLSSIQHTFNTTFVVSFLSIPVTIFVIFCPIRLIQSVVPHMASREKGKIVNVGSCIALAPGPWSGAYSASKAAVHSFTDTLRLELKPFGIDVITVVPGAVTSNIGNSAIDNYSQMPEWKLYKKFEESIRARAHFSQGPKSTPAEEFAKRTVNEVLKEKPPAWFSTGHLSTIAAIMYHLPLFIRDFIVRKGMKC</sequence>
<dbReference type="FunFam" id="3.40.50.720:FF:000261">
    <property type="entry name" value="NADPH-dependent 1-acyldihydroxyacetone phosphate reductase"/>
    <property type="match status" value="1"/>
</dbReference>
<reference evidence="5" key="1">
    <citation type="submission" date="2023-12" db="EMBL/GenBank/DDBJ databases">
        <title>Genome assembly of Anisodus tanguticus.</title>
        <authorList>
            <person name="Wang Y.-J."/>
        </authorList>
    </citation>
    <scope>NUCLEOTIDE SEQUENCE</scope>
    <source>
        <strain evidence="5">KB-2021</strain>
        <tissue evidence="5">Leaf</tissue>
    </source>
</reference>
<dbReference type="EMBL" id="JAVYJV010000007">
    <property type="protein sequence ID" value="KAK4366789.1"/>
    <property type="molecule type" value="Genomic_DNA"/>
</dbReference>
<organism evidence="5 6">
    <name type="scientific">Anisodus tanguticus</name>
    <dbReference type="NCBI Taxonomy" id="243964"/>
    <lineage>
        <taxon>Eukaryota</taxon>
        <taxon>Viridiplantae</taxon>
        <taxon>Streptophyta</taxon>
        <taxon>Embryophyta</taxon>
        <taxon>Tracheophyta</taxon>
        <taxon>Spermatophyta</taxon>
        <taxon>Magnoliopsida</taxon>
        <taxon>eudicotyledons</taxon>
        <taxon>Gunneridae</taxon>
        <taxon>Pentapetalae</taxon>
        <taxon>asterids</taxon>
        <taxon>lamiids</taxon>
        <taxon>Solanales</taxon>
        <taxon>Solanaceae</taxon>
        <taxon>Solanoideae</taxon>
        <taxon>Hyoscyameae</taxon>
        <taxon>Anisodus</taxon>
    </lineage>
</organism>
<evidence type="ECO:0000256" key="1">
    <source>
        <dbReference type="ARBA" id="ARBA00006484"/>
    </source>
</evidence>
<dbReference type="PANTHER" id="PTHR44169:SF6">
    <property type="entry name" value="NADPH-DEPENDENT 1-ACYLDIHYDROXYACETONE PHOSPHATE REDUCTASE"/>
    <property type="match status" value="1"/>
</dbReference>
<evidence type="ECO:0000256" key="4">
    <source>
        <dbReference type="SAM" id="Phobius"/>
    </source>
</evidence>
<evidence type="ECO:0000256" key="3">
    <source>
        <dbReference type="RuleBase" id="RU000363"/>
    </source>
</evidence>
<dbReference type="PROSITE" id="PS00061">
    <property type="entry name" value="ADH_SHORT"/>
    <property type="match status" value="1"/>
</dbReference>